<protein>
    <submittedName>
        <fullName evidence="2">Uncharacterized protein</fullName>
    </submittedName>
</protein>
<feature type="region of interest" description="Disordered" evidence="1">
    <location>
        <begin position="1"/>
        <end position="28"/>
    </location>
</feature>
<evidence type="ECO:0000313" key="3">
    <source>
        <dbReference type="Proteomes" id="UP000008743"/>
    </source>
</evidence>
<evidence type="ECO:0000256" key="1">
    <source>
        <dbReference type="SAM" id="MobiDB-lite"/>
    </source>
</evidence>
<evidence type="ECO:0000313" key="2">
    <source>
        <dbReference type="EMBL" id="KJE95251.1"/>
    </source>
</evidence>
<sequence>MASRSAEGVPGQQGQPIHPTAMTAIPTGASPAAAGMNLGGAVAAGGLQRVPMQPAPTTTTAAAAAPVLLLCCQLDHSHSRRTQGRPLRWPRRSLLGRLAAVSSSSSSSSSGSSSGSSSASRKCK</sequence>
<dbReference type="EMBL" id="KE346368">
    <property type="protein sequence ID" value="KJE95251.1"/>
    <property type="molecule type" value="Genomic_DNA"/>
</dbReference>
<feature type="region of interest" description="Disordered" evidence="1">
    <location>
        <begin position="98"/>
        <end position="124"/>
    </location>
</feature>
<reference evidence="3" key="1">
    <citation type="submission" date="2011-02" db="EMBL/GenBank/DDBJ databases">
        <title>The Genome Sequence of Capsaspora owczarzaki ATCC 30864.</title>
        <authorList>
            <person name="Russ C."/>
            <person name="Cuomo C."/>
            <person name="Burger G."/>
            <person name="Gray M.W."/>
            <person name="Holland P.W.H."/>
            <person name="King N."/>
            <person name="Lang F.B.F."/>
            <person name="Roger A.J."/>
            <person name="Ruiz-Trillo I."/>
            <person name="Young S.K."/>
            <person name="Zeng Q."/>
            <person name="Gargeya S."/>
            <person name="Alvarado L."/>
            <person name="Berlin A."/>
            <person name="Chapman S.B."/>
            <person name="Chen Z."/>
            <person name="Freedman E."/>
            <person name="Gellesch M."/>
            <person name="Goldberg J."/>
            <person name="Griggs A."/>
            <person name="Gujja S."/>
            <person name="Heilman E."/>
            <person name="Heiman D."/>
            <person name="Howarth C."/>
            <person name="Mehta T."/>
            <person name="Neiman D."/>
            <person name="Pearson M."/>
            <person name="Roberts A."/>
            <person name="Saif S."/>
            <person name="Shea T."/>
            <person name="Shenoy N."/>
            <person name="Sisk P."/>
            <person name="Stolte C."/>
            <person name="Sykes S."/>
            <person name="White J."/>
            <person name="Yandava C."/>
            <person name="Haas B."/>
            <person name="Nusbaum C."/>
            <person name="Birren B."/>
        </authorList>
    </citation>
    <scope>NUCLEOTIDE SEQUENCE</scope>
    <source>
        <strain evidence="3">ATCC 30864</strain>
    </source>
</reference>
<name>A0A0D2UJI2_CAPO3</name>
<organism evidence="2 3">
    <name type="scientific">Capsaspora owczarzaki (strain ATCC 30864)</name>
    <dbReference type="NCBI Taxonomy" id="595528"/>
    <lineage>
        <taxon>Eukaryota</taxon>
        <taxon>Filasterea</taxon>
        <taxon>Capsaspora</taxon>
    </lineage>
</organism>
<accession>A0A0D2UJI2</accession>
<dbReference type="InParanoid" id="A0A0D2UJI2"/>
<keyword evidence="3" id="KW-1185">Reference proteome</keyword>
<dbReference type="Proteomes" id="UP000008743">
    <property type="component" value="Unassembled WGS sequence"/>
</dbReference>
<dbReference type="AlphaFoldDB" id="A0A0D2UJI2"/>
<proteinExistence type="predicted"/>
<gene>
    <name evidence="2" type="ORF">CAOG_009898</name>
</gene>